<gene>
    <name evidence="7" type="ORF">D9756_000444</name>
</gene>
<dbReference type="EMBL" id="JAACJO010000001">
    <property type="protein sequence ID" value="KAF5363289.1"/>
    <property type="molecule type" value="Genomic_DNA"/>
</dbReference>
<protein>
    <recommendedName>
        <fullName evidence="9">Translocator protein</fullName>
    </recommendedName>
</protein>
<accession>A0A8H5GDZ7</accession>
<reference evidence="7 8" key="1">
    <citation type="journal article" date="2020" name="ISME J.">
        <title>Uncovering the hidden diversity of litter-decomposition mechanisms in mushroom-forming fungi.</title>
        <authorList>
            <person name="Floudas D."/>
            <person name="Bentzer J."/>
            <person name="Ahren D."/>
            <person name="Johansson T."/>
            <person name="Persson P."/>
            <person name="Tunlid A."/>
        </authorList>
    </citation>
    <scope>NUCLEOTIDE SEQUENCE [LARGE SCALE GENOMIC DNA]</scope>
    <source>
        <strain evidence="7 8">CBS 146.42</strain>
    </source>
</reference>
<comment type="caution">
    <text evidence="7">The sequence shown here is derived from an EMBL/GenBank/DDBJ whole genome shotgun (WGS) entry which is preliminary data.</text>
</comment>
<evidence type="ECO:0000256" key="3">
    <source>
        <dbReference type="ARBA" id="ARBA00022692"/>
    </source>
</evidence>
<name>A0A8H5GDZ7_9AGAR</name>
<dbReference type="GO" id="GO:0033013">
    <property type="term" value="P:tetrapyrrole metabolic process"/>
    <property type="evidence" value="ECO:0007669"/>
    <property type="project" value="UniProtKB-ARBA"/>
</dbReference>
<dbReference type="InterPro" id="IPR004307">
    <property type="entry name" value="TspO_MBR"/>
</dbReference>
<feature type="transmembrane region" description="Helical" evidence="6">
    <location>
        <begin position="62"/>
        <end position="81"/>
    </location>
</feature>
<evidence type="ECO:0000256" key="4">
    <source>
        <dbReference type="ARBA" id="ARBA00022989"/>
    </source>
</evidence>
<evidence type="ECO:0008006" key="9">
    <source>
        <dbReference type="Google" id="ProtNLM"/>
    </source>
</evidence>
<keyword evidence="5 6" id="KW-0472">Membrane</keyword>
<keyword evidence="3 6" id="KW-0812">Transmembrane</keyword>
<dbReference type="Pfam" id="PF03073">
    <property type="entry name" value="TspO_MBR"/>
    <property type="match status" value="1"/>
</dbReference>
<dbReference type="OrthoDB" id="8841220at2759"/>
<dbReference type="CDD" id="cd15904">
    <property type="entry name" value="TSPO_MBR"/>
    <property type="match status" value="1"/>
</dbReference>
<evidence type="ECO:0000256" key="5">
    <source>
        <dbReference type="ARBA" id="ARBA00023136"/>
    </source>
</evidence>
<evidence type="ECO:0000313" key="7">
    <source>
        <dbReference type="EMBL" id="KAF5363289.1"/>
    </source>
</evidence>
<feature type="transmembrane region" description="Helical" evidence="6">
    <location>
        <begin position="93"/>
        <end position="115"/>
    </location>
</feature>
<dbReference type="FunFam" id="1.20.1260.100:FF:000001">
    <property type="entry name" value="translocator protein 2"/>
    <property type="match status" value="1"/>
</dbReference>
<comment type="subcellular location">
    <subcellularLocation>
        <location evidence="1">Membrane</location>
        <topology evidence="1">Multi-pass membrane protein</topology>
    </subcellularLocation>
</comment>
<keyword evidence="4 6" id="KW-1133">Transmembrane helix</keyword>
<proteinExistence type="inferred from homology"/>
<dbReference type="PANTHER" id="PTHR10057">
    <property type="entry name" value="PERIPHERAL-TYPE BENZODIAZEPINE RECEPTOR"/>
    <property type="match status" value="1"/>
</dbReference>
<dbReference type="PANTHER" id="PTHR10057:SF0">
    <property type="entry name" value="TRANSLOCATOR PROTEIN"/>
    <property type="match status" value="1"/>
</dbReference>
<organism evidence="7 8">
    <name type="scientific">Leucocoprinus leucothites</name>
    <dbReference type="NCBI Taxonomy" id="201217"/>
    <lineage>
        <taxon>Eukaryota</taxon>
        <taxon>Fungi</taxon>
        <taxon>Dikarya</taxon>
        <taxon>Basidiomycota</taxon>
        <taxon>Agaricomycotina</taxon>
        <taxon>Agaricomycetes</taxon>
        <taxon>Agaricomycetidae</taxon>
        <taxon>Agaricales</taxon>
        <taxon>Agaricineae</taxon>
        <taxon>Agaricaceae</taxon>
        <taxon>Leucocoprinus</taxon>
    </lineage>
</organism>
<sequence>MAGIHIPNILLAIPRNPVTAIGLPLALGFISGSPASKAANSNWYHNLNSPPGRPPREVFPFVWSLLYIAMGYASHVAVKSLDATDIPANRNDISLGLALYYGQLGLNCLWSPLFFAGRSTALSLCDSVLLTGTTFYMTKLLDRPTNAKATYLLLPYCAWLGYATYLNVGVWWLNRKKDF</sequence>
<feature type="transmembrane region" description="Helical" evidence="6">
    <location>
        <begin position="153"/>
        <end position="173"/>
    </location>
</feature>
<dbReference type="Proteomes" id="UP000559027">
    <property type="component" value="Unassembled WGS sequence"/>
</dbReference>
<evidence type="ECO:0000256" key="2">
    <source>
        <dbReference type="ARBA" id="ARBA00007524"/>
    </source>
</evidence>
<dbReference type="GO" id="GO:0005741">
    <property type="term" value="C:mitochondrial outer membrane"/>
    <property type="evidence" value="ECO:0007669"/>
    <property type="project" value="TreeGrafter"/>
</dbReference>
<evidence type="ECO:0000256" key="6">
    <source>
        <dbReference type="SAM" id="Phobius"/>
    </source>
</evidence>
<dbReference type="Gene3D" id="1.20.1260.100">
    <property type="entry name" value="TspO/MBR protein"/>
    <property type="match status" value="1"/>
</dbReference>
<dbReference type="InterPro" id="IPR038330">
    <property type="entry name" value="TspO/MBR-related_sf"/>
</dbReference>
<evidence type="ECO:0000313" key="8">
    <source>
        <dbReference type="Proteomes" id="UP000559027"/>
    </source>
</evidence>
<dbReference type="AlphaFoldDB" id="A0A8H5GDZ7"/>
<comment type="similarity">
    <text evidence="2">Belongs to the TspO/BZRP family.</text>
</comment>
<keyword evidence="8" id="KW-1185">Reference proteome</keyword>
<evidence type="ECO:0000256" key="1">
    <source>
        <dbReference type="ARBA" id="ARBA00004141"/>
    </source>
</evidence>
<dbReference type="PIRSF" id="PIRSF005859">
    <property type="entry name" value="PBR"/>
    <property type="match status" value="1"/>
</dbReference>